<dbReference type="AlphaFoldDB" id="A0A7J6VIA5"/>
<evidence type="ECO:0000313" key="1">
    <source>
        <dbReference type="EMBL" id="KAF5184849.1"/>
    </source>
</evidence>
<sequence>MKSLSCWSHNYSWSYCLYCVTKGAMNQVMNFFCKDESNSRRRSAVVVIVPPMKDLQLFLKISPLMLEERE</sequence>
<proteinExistence type="predicted"/>
<dbReference type="EMBL" id="JABWDY010031507">
    <property type="protein sequence ID" value="KAF5184849.1"/>
    <property type="molecule type" value="Genomic_DNA"/>
</dbReference>
<reference evidence="1 2" key="1">
    <citation type="submission" date="2020-06" db="EMBL/GenBank/DDBJ databases">
        <title>Transcriptomic and genomic resources for Thalictrum thalictroides and T. hernandezii: Facilitating candidate gene discovery in an emerging model plant lineage.</title>
        <authorList>
            <person name="Arias T."/>
            <person name="Riano-Pachon D.M."/>
            <person name="Di Stilio V.S."/>
        </authorList>
    </citation>
    <scope>NUCLEOTIDE SEQUENCE [LARGE SCALE GENOMIC DNA]</scope>
    <source>
        <strain evidence="2">cv. WT478/WT964</strain>
        <tissue evidence="1">Leaves</tissue>
    </source>
</reference>
<organism evidence="1 2">
    <name type="scientific">Thalictrum thalictroides</name>
    <name type="common">Rue-anemone</name>
    <name type="synonym">Anemone thalictroides</name>
    <dbReference type="NCBI Taxonomy" id="46969"/>
    <lineage>
        <taxon>Eukaryota</taxon>
        <taxon>Viridiplantae</taxon>
        <taxon>Streptophyta</taxon>
        <taxon>Embryophyta</taxon>
        <taxon>Tracheophyta</taxon>
        <taxon>Spermatophyta</taxon>
        <taxon>Magnoliopsida</taxon>
        <taxon>Ranunculales</taxon>
        <taxon>Ranunculaceae</taxon>
        <taxon>Thalictroideae</taxon>
        <taxon>Thalictrum</taxon>
    </lineage>
</organism>
<comment type="caution">
    <text evidence="1">The sequence shown here is derived from an EMBL/GenBank/DDBJ whole genome shotgun (WGS) entry which is preliminary data.</text>
</comment>
<name>A0A7J6VIA5_THATH</name>
<keyword evidence="2" id="KW-1185">Reference proteome</keyword>
<accession>A0A7J6VIA5</accession>
<protein>
    <submittedName>
        <fullName evidence="1">Uncharacterized protein</fullName>
    </submittedName>
</protein>
<evidence type="ECO:0000313" key="2">
    <source>
        <dbReference type="Proteomes" id="UP000554482"/>
    </source>
</evidence>
<dbReference type="Proteomes" id="UP000554482">
    <property type="component" value="Unassembled WGS sequence"/>
</dbReference>
<gene>
    <name evidence="1" type="ORF">FRX31_025561</name>
</gene>